<feature type="transmembrane region" description="Helical" evidence="1">
    <location>
        <begin position="254"/>
        <end position="281"/>
    </location>
</feature>
<feature type="transmembrane region" description="Helical" evidence="1">
    <location>
        <begin position="334"/>
        <end position="359"/>
    </location>
</feature>
<protein>
    <recommendedName>
        <fullName evidence="4">ABC transporter permease</fullName>
    </recommendedName>
</protein>
<dbReference type="Proteomes" id="UP000664857">
    <property type="component" value="Unassembled WGS sequence"/>
</dbReference>
<reference evidence="2 3" key="1">
    <citation type="submission" date="2021-03" db="EMBL/GenBank/DDBJ databases">
        <title>Enterococcal diversity collection.</title>
        <authorList>
            <person name="Gilmore M.S."/>
            <person name="Schwartzman J."/>
            <person name="Van Tyne D."/>
            <person name="Martin M."/>
            <person name="Earl A.M."/>
            <person name="Manson A.L."/>
            <person name="Straub T."/>
            <person name="Salamzade R."/>
            <person name="Saavedra J."/>
            <person name="Lebreton F."/>
            <person name="Prichula J."/>
            <person name="Schaufler K."/>
            <person name="Gaca A."/>
            <person name="Sgardioli B."/>
            <person name="Wagenaar J."/>
            <person name="Strong T."/>
        </authorList>
    </citation>
    <scope>NUCLEOTIDE SEQUENCE [LARGE SCALE GENOMIC DNA]</scope>
    <source>
        <strain evidence="2 3">DIV0080</strain>
    </source>
</reference>
<gene>
    <name evidence="2" type="ORF">DOK76_06540</name>
</gene>
<keyword evidence="1" id="KW-0472">Membrane</keyword>
<comment type="caution">
    <text evidence="2">The sequence shown here is derived from an EMBL/GenBank/DDBJ whole genome shotgun (WGS) entry which is preliminary data.</text>
</comment>
<feature type="transmembrane region" description="Helical" evidence="1">
    <location>
        <begin position="153"/>
        <end position="180"/>
    </location>
</feature>
<sequence length="369" mass="41870">MKEELRRGIKRPLNGLFLLLGIILMTGLFVYVHTDQYETFEIKNKSEAIEVDGALLPYQIVNSDEGDAVYQNLLKQKSVLARQLNSVLFNQPKKYISTSQELTNLRLDLRQETSFEEELSFLQPSLESVLKDEAYYTYLAEQEEEVILKPESIASLTILFLTVLGVIWFPICAFLTANILEDEYEHTSLIKGQPQPFMKRMMKKFSVLYLFFVVSLLGAFLVGGVLTQFLGNPVNDLSHVNAIQLMSFVILKNWQIICAYFIYLSILFLFGFTLSVLLNIVFRNFYLTLIIELAFYGLTILLPDFIAQAPWYIGSYIVPSYLFNGNYLTDTSSGLLNPVVGSLYLLVASGLLSMLASLLSKRGLKGVKN</sequence>
<accession>A0ABS3HSI6</accession>
<proteinExistence type="predicted"/>
<dbReference type="RefSeq" id="WP_206966012.1">
    <property type="nucleotide sequence ID" value="NZ_JAFLVX010000017.1"/>
</dbReference>
<keyword evidence="1" id="KW-1133">Transmembrane helix</keyword>
<feature type="transmembrane region" description="Helical" evidence="1">
    <location>
        <begin position="12"/>
        <end position="32"/>
    </location>
</feature>
<feature type="transmembrane region" description="Helical" evidence="1">
    <location>
        <begin position="293"/>
        <end position="314"/>
    </location>
</feature>
<evidence type="ECO:0000313" key="3">
    <source>
        <dbReference type="Proteomes" id="UP000664857"/>
    </source>
</evidence>
<feature type="transmembrane region" description="Helical" evidence="1">
    <location>
        <begin position="207"/>
        <end position="230"/>
    </location>
</feature>
<evidence type="ECO:0000256" key="1">
    <source>
        <dbReference type="SAM" id="Phobius"/>
    </source>
</evidence>
<keyword evidence="3" id="KW-1185">Reference proteome</keyword>
<keyword evidence="1" id="KW-0812">Transmembrane</keyword>
<evidence type="ECO:0000313" key="2">
    <source>
        <dbReference type="EMBL" id="MBO0476723.1"/>
    </source>
</evidence>
<evidence type="ECO:0008006" key="4">
    <source>
        <dbReference type="Google" id="ProtNLM"/>
    </source>
</evidence>
<organism evidence="2 3">
    <name type="scientific">Candidatus Vagococcus giribetii</name>
    <dbReference type="NCBI Taxonomy" id="2230876"/>
    <lineage>
        <taxon>Bacteria</taxon>
        <taxon>Bacillati</taxon>
        <taxon>Bacillota</taxon>
        <taxon>Bacilli</taxon>
        <taxon>Lactobacillales</taxon>
        <taxon>Enterococcaceae</taxon>
        <taxon>Vagococcus</taxon>
    </lineage>
</organism>
<dbReference type="EMBL" id="JAFLVX010000017">
    <property type="protein sequence ID" value="MBO0476723.1"/>
    <property type="molecule type" value="Genomic_DNA"/>
</dbReference>
<name>A0ABS3HSI6_9ENTE</name>